<evidence type="ECO:0000256" key="2">
    <source>
        <dbReference type="SAM" id="Phobius"/>
    </source>
</evidence>
<keyword evidence="4" id="KW-1185">Reference proteome</keyword>
<dbReference type="Proteomes" id="UP000834106">
    <property type="component" value="Chromosome 21"/>
</dbReference>
<feature type="compositionally biased region" description="Basic and acidic residues" evidence="1">
    <location>
        <begin position="127"/>
        <end position="138"/>
    </location>
</feature>
<organism evidence="3 4">
    <name type="scientific">Fraxinus pennsylvanica</name>
    <dbReference type="NCBI Taxonomy" id="56036"/>
    <lineage>
        <taxon>Eukaryota</taxon>
        <taxon>Viridiplantae</taxon>
        <taxon>Streptophyta</taxon>
        <taxon>Embryophyta</taxon>
        <taxon>Tracheophyta</taxon>
        <taxon>Spermatophyta</taxon>
        <taxon>Magnoliopsida</taxon>
        <taxon>eudicotyledons</taxon>
        <taxon>Gunneridae</taxon>
        <taxon>Pentapetalae</taxon>
        <taxon>asterids</taxon>
        <taxon>lamiids</taxon>
        <taxon>Lamiales</taxon>
        <taxon>Oleaceae</taxon>
        <taxon>Oleeae</taxon>
        <taxon>Fraxinus</taxon>
    </lineage>
</organism>
<keyword evidence="2" id="KW-0472">Membrane</keyword>
<evidence type="ECO:0000313" key="4">
    <source>
        <dbReference type="Proteomes" id="UP000834106"/>
    </source>
</evidence>
<name>A0AAD2EEY4_9LAMI</name>
<keyword evidence="2" id="KW-0812">Transmembrane</keyword>
<dbReference type="AlphaFoldDB" id="A0AAD2EEY4"/>
<protein>
    <submittedName>
        <fullName evidence="3">Uncharacterized protein</fullName>
    </submittedName>
</protein>
<keyword evidence="2" id="KW-1133">Transmembrane helix</keyword>
<reference evidence="3" key="1">
    <citation type="submission" date="2023-05" db="EMBL/GenBank/DDBJ databases">
        <authorList>
            <person name="Huff M."/>
        </authorList>
    </citation>
    <scope>NUCLEOTIDE SEQUENCE</scope>
</reference>
<evidence type="ECO:0000313" key="3">
    <source>
        <dbReference type="EMBL" id="CAI9785320.1"/>
    </source>
</evidence>
<feature type="region of interest" description="Disordered" evidence="1">
    <location>
        <begin position="99"/>
        <end position="138"/>
    </location>
</feature>
<sequence length="138" mass="15143">MPADSLRCTSALTGILAFVFLIITVYIDVFKLVKGSIGMPRLLPDITDINSAWKLFTIVRVLWLHMSSILMPDSPAELGNKIYEMMAMALGGRWGRLEDNEAESTENATESDASSSDGSESQVVEASEVRTENDPWSA</sequence>
<feature type="transmembrane region" description="Helical" evidence="2">
    <location>
        <begin position="12"/>
        <end position="33"/>
    </location>
</feature>
<dbReference type="EMBL" id="OU503056">
    <property type="protein sequence ID" value="CAI9785320.1"/>
    <property type="molecule type" value="Genomic_DNA"/>
</dbReference>
<proteinExistence type="predicted"/>
<feature type="compositionally biased region" description="Low complexity" evidence="1">
    <location>
        <begin position="110"/>
        <end position="121"/>
    </location>
</feature>
<evidence type="ECO:0000256" key="1">
    <source>
        <dbReference type="SAM" id="MobiDB-lite"/>
    </source>
</evidence>
<gene>
    <name evidence="3" type="ORF">FPE_LOCUS32750</name>
</gene>
<accession>A0AAD2EEY4</accession>